<feature type="transmembrane region" description="Helical" evidence="1">
    <location>
        <begin position="424"/>
        <end position="444"/>
    </location>
</feature>
<gene>
    <name evidence="3" type="primary">KAFR0C06240</name>
    <name evidence="3" type="ORF">KAFR_0C06240</name>
</gene>
<sequence>MDEEDLSVTNAMGRVYSSASHAFEVQARDIDDDEDDEDEVDYKEDGDAIDRGLFSKKFRNDHLKKILLRFLIVSLILACVCISVCSIYWGATYKTSKFYHKINIVAVIEDDNITMSQNDIHSYTSLNANLPGIIENSAKGTWHMYNTSQFMQRYNLTSTQEISPRLLKLIYDEDYWFALHAKPNVTERIIASLSSSNSSLQFQSQKFYDIIYESARDGSSLKSQMLIVMTDLFTTFQTFYTDQYLPSLIQNLTINGDGRLQVHSSMNWATVGNFAANYIDYRPFYDRNLLAPLQVGLIFSLILTVFQLSLFGALHAEIARYLGLKHTILYRLVMSWTTYLFLSLYFCTISAIFQIDFTLAFGKAGFIVYWMTMWLVMTAVGGANENVLNILVAGYPEFLSLWLMSWIILNISPSFYPMVLTSNFYRYGYMMPLYNAVALFKVIFLDVSKRNMGRNYGVLIAWIVLNSVLLPITIKLGEYFRKKRA</sequence>
<dbReference type="HOGENOM" id="CLU_020178_1_0_1"/>
<feature type="transmembrane region" description="Helical" evidence="1">
    <location>
        <begin position="66"/>
        <end position="91"/>
    </location>
</feature>
<dbReference type="EMBL" id="HE650823">
    <property type="protein sequence ID" value="CCF57616.1"/>
    <property type="molecule type" value="Genomic_DNA"/>
</dbReference>
<dbReference type="eggNOG" id="ENOG502QUA0">
    <property type="taxonomic scope" value="Eukaryota"/>
</dbReference>
<dbReference type="PANTHER" id="PTHR34814:SF1">
    <property type="entry name" value="NITROSOGUANIDINE RESISTANCE PROTEIN SNG1"/>
    <property type="match status" value="1"/>
</dbReference>
<dbReference type="OrthoDB" id="2140105at2759"/>
<feature type="transmembrane region" description="Helical" evidence="1">
    <location>
        <begin position="359"/>
        <end position="380"/>
    </location>
</feature>
<dbReference type="AlphaFoldDB" id="H2ATB6"/>
<keyword evidence="1" id="KW-1133">Transmembrane helix</keyword>
<dbReference type="PANTHER" id="PTHR34814">
    <property type="entry name" value="NITROSOGUANIDINE RESISTANCE PROTEIN SNG1"/>
    <property type="match status" value="1"/>
</dbReference>
<dbReference type="InterPro" id="IPR053001">
    <property type="entry name" value="MNNG_permease-like"/>
</dbReference>
<feature type="transmembrane region" description="Helical" evidence="1">
    <location>
        <begin position="387"/>
        <end position="409"/>
    </location>
</feature>
<dbReference type="GO" id="GO:0015931">
    <property type="term" value="P:nucleobase-containing compound transport"/>
    <property type="evidence" value="ECO:0007669"/>
    <property type="project" value="EnsemblFungi"/>
</dbReference>
<dbReference type="Proteomes" id="UP000005220">
    <property type="component" value="Chromosome 3"/>
</dbReference>
<keyword evidence="1" id="KW-0812">Transmembrane</keyword>
<proteinExistence type="predicted"/>
<evidence type="ECO:0000313" key="3">
    <source>
        <dbReference type="EMBL" id="CCF57616.1"/>
    </source>
</evidence>
<keyword evidence="4" id="KW-1185">Reference proteome</keyword>
<feature type="domain" description="DUF3533" evidence="2">
    <location>
        <begin position="75"/>
        <end position="467"/>
    </location>
</feature>
<organism evidence="3 4">
    <name type="scientific">Kazachstania africana (strain ATCC 22294 / BCRC 22015 / CBS 2517 / CECT 1963 / NBRC 1671 / NRRL Y-8276)</name>
    <name type="common">Yeast</name>
    <name type="synonym">Kluyveromyces africanus</name>
    <dbReference type="NCBI Taxonomy" id="1071382"/>
    <lineage>
        <taxon>Eukaryota</taxon>
        <taxon>Fungi</taxon>
        <taxon>Dikarya</taxon>
        <taxon>Ascomycota</taxon>
        <taxon>Saccharomycotina</taxon>
        <taxon>Saccharomycetes</taxon>
        <taxon>Saccharomycetales</taxon>
        <taxon>Saccharomycetaceae</taxon>
        <taxon>Kazachstania</taxon>
    </lineage>
</organism>
<dbReference type="KEGG" id="kaf:KAFR_0C06240"/>
<dbReference type="GeneID" id="13885534"/>
<feature type="transmembrane region" description="Helical" evidence="1">
    <location>
        <begin position="456"/>
        <end position="474"/>
    </location>
</feature>
<dbReference type="Pfam" id="PF12051">
    <property type="entry name" value="DUF3533"/>
    <property type="match status" value="1"/>
</dbReference>
<dbReference type="RefSeq" id="XP_003956751.1">
    <property type="nucleotide sequence ID" value="XM_003956702.1"/>
</dbReference>
<evidence type="ECO:0000256" key="1">
    <source>
        <dbReference type="SAM" id="Phobius"/>
    </source>
</evidence>
<reference evidence="3 4" key="1">
    <citation type="journal article" date="2011" name="Proc. Natl. Acad. Sci. U.S.A.">
        <title>Evolutionary erosion of yeast sex chromosomes by mating-type switching accidents.</title>
        <authorList>
            <person name="Gordon J.L."/>
            <person name="Armisen D."/>
            <person name="Proux-Wera E."/>
            <person name="Oheigeartaigh S.S."/>
            <person name="Byrne K.P."/>
            <person name="Wolfe K.H."/>
        </authorList>
    </citation>
    <scope>NUCLEOTIDE SEQUENCE [LARGE SCALE GENOMIC DNA]</scope>
    <source>
        <strain evidence="4">ATCC 22294 / BCRC 22015 / CBS 2517 / CECT 1963 / NBRC 1671 / NRRL Y-8276</strain>
    </source>
</reference>
<dbReference type="InParanoid" id="H2ATB6"/>
<keyword evidence="1" id="KW-0472">Membrane</keyword>
<dbReference type="FunCoup" id="H2ATB6">
    <property type="interactions" value="34"/>
</dbReference>
<dbReference type="GO" id="GO:0060237">
    <property type="term" value="P:regulation of fungal-type cell wall organization"/>
    <property type="evidence" value="ECO:0007669"/>
    <property type="project" value="EnsemblFungi"/>
</dbReference>
<name>H2ATB6_KAZAF</name>
<dbReference type="GO" id="GO:0061091">
    <property type="term" value="P:regulation of phospholipid translocation"/>
    <property type="evidence" value="ECO:0007669"/>
    <property type="project" value="EnsemblFungi"/>
</dbReference>
<protein>
    <recommendedName>
        <fullName evidence="2">DUF3533 domain-containing protein</fullName>
    </recommendedName>
</protein>
<feature type="transmembrane region" description="Helical" evidence="1">
    <location>
        <begin position="328"/>
        <end position="353"/>
    </location>
</feature>
<feature type="transmembrane region" description="Helical" evidence="1">
    <location>
        <begin position="295"/>
        <end position="316"/>
    </location>
</feature>
<dbReference type="GO" id="GO:0005886">
    <property type="term" value="C:plasma membrane"/>
    <property type="evidence" value="ECO:0007669"/>
    <property type="project" value="EnsemblFungi"/>
</dbReference>
<dbReference type="InterPro" id="IPR022703">
    <property type="entry name" value="DUF3533"/>
</dbReference>
<evidence type="ECO:0000259" key="2">
    <source>
        <dbReference type="Pfam" id="PF12051"/>
    </source>
</evidence>
<evidence type="ECO:0000313" key="4">
    <source>
        <dbReference type="Proteomes" id="UP000005220"/>
    </source>
</evidence>
<accession>H2ATB6</accession>